<name>A0A167QRR1_CALVF</name>
<dbReference type="GO" id="GO:1990189">
    <property type="term" value="F:protein N-terminal-serine acetyltransferase activity"/>
    <property type="evidence" value="ECO:0007669"/>
    <property type="project" value="TreeGrafter"/>
</dbReference>
<dbReference type="Proteomes" id="UP000076738">
    <property type="component" value="Unassembled WGS sequence"/>
</dbReference>
<evidence type="ECO:0000313" key="3">
    <source>
        <dbReference type="Proteomes" id="UP000076738"/>
    </source>
</evidence>
<dbReference type="Gene3D" id="3.40.630.30">
    <property type="match status" value="1"/>
</dbReference>
<dbReference type="SUPFAM" id="SSF55729">
    <property type="entry name" value="Acyl-CoA N-acyltransferases (Nat)"/>
    <property type="match status" value="1"/>
</dbReference>
<dbReference type="GO" id="GO:0005737">
    <property type="term" value="C:cytoplasm"/>
    <property type="evidence" value="ECO:0007669"/>
    <property type="project" value="TreeGrafter"/>
</dbReference>
<dbReference type="InterPro" id="IPR051908">
    <property type="entry name" value="Ribosomal_N-acetyltransferase"/>
</dbReference>
<keyword evidence="2" id="KW-0012">Acyltransferase</keyword>
<dbReference type="AlphaFoldDB" id="A0A167QRR1"/>
<reference evidence="2 3" key="1">
    <citation type="journal article" date="2016" name="Mol. Biol. Evol.">
        <title>Comparative Genomics of Early-Diverging Mushroom-Forming Fungi Provides Insights into the Origins of Lignocellulose Decay Capabilities.</title>
        <authorList>
            <person name="Nagy L.G."/>
            <person name="Riley R."/>
            <person name="Tritt A."/>
            <person name="Adam C."/>
            <person name="Daum C."/>
            <person name="Floudas D."/>
            <person name="Sun H."/>
            <person name="Yadav J.S."/>
            <person name="Pangilinan J."/>
            <person name="Larsson K.H."/>
            <person name="Matsuura K."/>
            <person name="Barry K."/>
            <person name="Labutti K."/>
            <person name="Kuo R."/>
            <person name="Ohm R.A."/>
            <person name="Bhattacharya S.S."/>
            <person name="Shirouzu T."/>
            <person name="Yoshinaga Y."/>
            <person name="Martin F.M."/>
            <person name="Grigoriev I.V."/>
            <person name="Hibbett D.S."/>
        </authorList>
    </citation>
    <scope>NUCLEOTIDE SEQUENCE [LARGE SCALE GENOMIC DNA]</scope>
    <source>
        <strain evidence="2 3">TUFC12733</strain>
    </source>
</reference>
<proteinExistence type="predicted"/>
<keyword evidence="3" id="KW-1185">Reference proteome</keyword>
<keyword evidence="2" id="KW-0808">Transferase</keyword>
<dbReference type="GO" id="GO:0008999">
    <property type="term" value="F:protein-N-terminal-alanine acetyltransferase activity"/>
    <property type="evidence" value="ECO:0007669"/>
    <property type="project" value="TreeGrafter"/>
</dbReference>
<organism evidence="2 3">
    <name type="scientific">Calocera viscosa (strain TUFC12733)</name>
    <dbReference type="NCBI Taxonomy" id="1330018"/>
    <lineage>
        <taxon>Eukaryota</taxon>
        <taxon>Fungi</taxon>
        <taxon>Dikarya</taxon>
        <taxon>Basidiomycota</taxon>
        <taxon>Agaricomycotina</taxon>
        <taxon>Dacrymycetes</taxon>
        <taxon>Dacrymycetales</taxon>
        <taxon>Dacrymycetaceae</taxon>
        <taxon>Calocera</taxon>
    </lineage>
</organism>
<feature type="domain" description="N-acetyltransferase" evidence="1">
    <location>
        <begin position="14"/>
        <end position="175"/>
    </location>
</feature>
<dbReference type="PANTHER" id="PTHR43441">
    <property type="entry name" value="RIBOSOMAL-PROTEIN-SERINE ACETYLTRANSFERASE"/>
    <property type="match status" value="1"/>
</dbReference>
<dbReference type="EMBL" id="KV417270">
    <property type="protein sequence ID" value="KZP00174.1"/>
    <property type="molecule type" value="Genomic_DNA"/>
</dbReference>
<protein>
    <submittedName>
        <fullName evidence="2">Acyl-CoA N-acyltransferase</fullName>
    </submittedName>
</protein>
<dbReference type="Pfam" id="PF13302">
    <property type="entry name" value="Acetyltransf_3"/>
    <property type="match status" value="1"/>
</dbReference>
<accession>A0A167QRR1</accession>
<dbReference type="OrthoDB" id="10301483at2759"/>
<dbReference type="PROSITE" id="PS51186">
    <property type="entry name" value="GNAT"/>
    <property type="match status" value="1"/>
</dbReference>
<evidence type="ECO:0000259" key="1">
    <source>
        <dbReference type="PROSITE" id="PS51186"/>
    </source>
</evidence>
<dbReference type="InterPro" id="IPR016181">
    <property type="entry name" value="Acyl_CoA_acyltransferase"/>
</dbReference>
<dbReference type="PANTHER" id="PTHR43441:SF2">
    <property type="entry name" value="FAMILY ACETYLTRANSFERASE, PUTATIVE (AFU_ORTHOLOGUE AFUA_7G00850)-RELATED"/>
    <property type="match status" value="1"/>
</dbReference>
<evidence type="ECO:0000313" key="2">
    <source>
        <dbReference type="EMBL" id="KZP00174.1"/>
    </source>
</evidence>
<sequence length="175" mass="19221">MSGLRPFSILSTRVYIRRFLLGEVDNYVSIRNDPNLLQYIPWWAPLSANDAWTAITRQAVVTPGAINVEAHMAVVDRQTNALIGICSIKVDPTGQQAEISVMITPGWQGRTYEQETIRALANWAKTAVDGPRVRRLIITVDARNTAALTAFGAAGFAMVSQGLWGGQVPYYVVAM</sequence>
<gene>
    <name evidence="2" type="ORF">CALVIDRAFT_533823</name>
</gene>
<dbReference type="InterPro" id="IPR000182">
    <property type="entry name" value="GNAT_dom"/>
</dbReference>